<organism evidence="22 23">
    <name type="scientific">Balaenoptera physalus</name>
    <name type="common">Fin whale</name>
    <name type="synonym">Balaena physalus</name>
    <dbReference type="NCBI Taxonomy" id="9770"/>
    <lineage>
        <taxon>Eukaryota</taxon>
        <taxon>Metazoa</taxon>
        <taxon>Chordata</taxon>
        <taxon>Craniata</taxon>
        <taxon>Vertebrata</taxon>
        <taxon>Euteleostomi</taxon>
        <taxon>Mammalia</taxon>
        <taxon>Eutheria</taxon>
        <taxon>Laurasiatheria</taxon>
        <taxon>Artiodactyla</taxon>
        <taxon>Whippomorpha</taxon>
        <taxon>Cetacea</taxon>
        <taxon>Mysticeti</taxon>
        <taxon>Balaenopteridae</taxon>
        <taxon>Balaenoptera</taxon>
    </lineage>
</organism>
<evidence type="ECO:0000256" key="18">
    <source>
        <dbReference type="ARBA" id="ARBA00023254"/>
    </source>
</evidence>
<evidence type="ECO:0000256" key="8">
    <source>
        <dbReference type="ARBA" id="ARBA00022722"/>
    </source>
</evidence>
<dbReference type="EMBL" id="SGJD01001125">
    <property type="protein sequence ID" value="KAB0401963.1"/>
    <property type="molecule type" value="Genomic_DNA"/>
</dbReference>
<evidence type="ECO:0000256" key="15">
    <source>
        <dbReference type="ARBA" id="ARBA00023125"/>
    </source>
</evidence>
<evidence type="ECO:0000256" key="6">
    <source>
        <dbReference type="ARBA" id="ARBA00022553"/>
    </source>
</evidence>
<comment type="caution">
    <text evidence="22">The sequence shown here is derived from an EMBL/GenBank/DDBJ whole genome shotgun (WGS) entry which is preliminary data.</text>
</comment>
<keyword evidence="9" id="KW-0255">Endonuclease</keyword>
<evidence type="ECO:0000256" key="2">
    <source>
        <dbReference type="ARBA" id="ARBA00004286"/>
    </source>
</evidence>
<feature type="region of interest" description="Disordered" evidence="20">
    <location>
        <begin position="376"/>
        <end position="414"/>
    </location>
</feature>
<keyword evidence="17" id="KW-0539">Nucleus</keyword>
<dbReference type="AlphaFoldDB" id="A0A6A1Q486"/>
<evidence type="ECO:0000313" key="22">
    <source>
        <dbReference type="EMBL" id="KAB0401963.1"/>
    </source>
</evidence>
<comment type="similarity">
    <text evidence="3">Belongs to the COM1/SAE2/CtIP family.</text>
</comment>
<keyword evidence="16" id="KW-0234">DNA repair</keyword>
<dbReference type="GO" id="GO:0005694">
    <property type="term" value="C:chromosome"/>
    <property type="evidence" value="ECO:0007669"/>
    <property type="project" value="UniProtKB-SubCell"/>
</dbReference>
<evidence type="ECO:0000256" key="20">
    <source>
        <dbReference type="SAM" id="MobiDB-lite"/>
    </source>
</evidence>
<dbReference type="GO" id="GO:0003684">
    <property type="term" value="F:damaged DNA binding"/>
    <property type="evidence" value="ECO:0007669"/>
    <property type="project" value="TreeGrafter"/>
</dbReference>
<evidence type="ECO:0000256" key="3">
    <source>
        <dbReference type="ARBA" id="ARBA00007496"/>
    </source>
</evidence>
<dbReference type="GO" id="GO:0051321">
    <property type="term" value="P:meiotic cell cycle"/>
    <property type="evidence" value="ECO:0007669"/>
    <property type="project" value="UniProtKB-KW"/>
</dbReference>
<dbReference type="PANTHER" id="PTHR15107:SF4">
    <property type="entry name" value="DNA ENDONUCLEASE RBBP8"/>
    <property type="match status" value="1"/>
</dbReference>
<keyword evidence="15" id="KW-0238">DNA-binding</keyword>
<evidence type="ECO:0000256" key="11">
    <source>
        <dbReference type="ARBA" id="ARBA00022776"/>
    </source>
</evidence>
<keyword evidence="5" id="KW-0158">Chromosome</keyword>
<evidence type="ECO:0000256" key="14">
    <source>
        <dbReference type="ARBA" id="ARBA00023054"/>
    </source>
</evidence>
<evidence type="ECO:0000256" key="1">
    <source>
        <dbReference type="ARBA" id="ARBA00004123"/>
    </source>
</evidence>
<keyword evidence="12" id="KW-0378">Hydrolase</keyword>
<evidence type="ECO:0000256" key="10">
    <source>
        <dbReference type="ARBA" id="ARBA00022763"/>
    </source>
</evidence>
<keyword evidence="10" id="KW-0227">DNA damage</keyword>
<feature type="region of interest" description="Disordered" evidence="20">
    <location>
        <begin position="448"/>
        <end position="487"/>
    </location>
</feature>
<keyword evidence="23" id="KW-1185">Reference proteome</keyword>
<evidence type="ECO:0000313" key="23">
    <source>
        <dbReference type="Proteomes" id="UP000437017"/>
    </source>
</evidence>
<dbReference type="PANTHER" id="PTHR15107">
    <property type="entry name" value="RETINOBLASTOMA BINDING PROTEIN 8"/>
    <property type="match status" value="1"/>
</dbReference>
<keyword evidence="14" id="KW-0175">Coiled coil</keyword>
<keyword evidence="18" id="KW-0469">Meiosis</keyword>
<evidence type="ECO:0000256" key="19">
    <source>
        <dbReference type="ARBA" id="ARBA00023306"/>
    </source>
</evidence>
<keyword evidence="19" id="KW-0131">Cell cycle</keyword>
<dbReference type="GO" id="GO:0051301">
    <property type="term" value="P:cell division"/>
    <property type="evidence" value="ECO:0007669"/>
    <property type="project" value="UniProtKB-KW"/>
</dbReference>
<feature type="region of interest" description="Disordered" evidence="20">
    <location>
        <begin position="220"/>
        <end position="245"/>
    </location>
</feature>
<dbReference type="Pfam" id="PF10482">
    <property type="entry name" value="CtIP_N"/>
    <property type="match status" value="1"/>
</dbReference>
<keyword evidence="6" id="KW-0597">Phosphoprotein</keyword>
<feature type="compositionally biased region" description="Polar residues" evidence="20">
    <location>
        <begin position="382"/>
        <end position="392"/>
    </location>
</feature>
<keyword evidence="8" id="KW-0540">Nuclease</keyword>
<keyword evidence="13" id="KW-0862">Zinc</keyword>
<dbReference type="GO" id="GO:0010792">
    <property type="term" value="P:DNA double-strand break processing involved in repair via single-strand annealing"/>
    <property type="evidence" value="ECO:0007669"/>
    <property type="project" value="TreeGrafter"/>
</dbReference>
<keyword evidence="7" id="KW-0132">Cell division</keyword>
<name>A0A6A1Q486_BALPH</name>
<sequence>RARFPDGAFENLEAILQAVFELAKDNLRPKTLGSRSVSILSKMNVSGSSCGSPSSADVSDDFKDLWTKLKEYHDKEVQDAQRLEEFFTKNQQLREQQKVLHETIKILEDRLRAGLRDRCAVTEEHMRKKQQEFENIRQQNLKLITELMNEKNTLQEENKKLSEQLLQKTENDQPHQAADLESEEDVIPDSPITPFSFSGTNWLRRKENLHIRHVEQTHTKLKHSGCAREWRKVPKSSPHPQHKHNEREILVADTCDRSQAPVANTHGKSSYPLDNLATVVAETLGLSVQGESESRGPRSPLGDELYHCLEGDHKKLFEESRRNCEDSLRSSDSNSKPPPQEELTTWVSSPVFGATSNVKNSLGLNTSLSPSLLETGKKNHLKTMSFSNTSNSRSEKPRKKIKEESENEVSCPQASFDKENAFPFPLDSHSYMNGDYVMDKPLDLSDRFSAIQRQEKSQGSENSKTGFRQVTLYEVLKPVPKGSSSGR</sequence>
<dbReference type="GO" id="GO:0005634">
    <property type="term" value="C:nucleus"/>
    <property type="evidence" value="ECO:0007669"/>
    <property type="project" value="UniProtKB-SubCell"/>
</dbReference>
<evidence type="ECO:0000259" key="21">
    <source>
        <dbReference type="Pfam" id="PF10482"/>
    </source>
</evidence>
<dbReference type="GO" id="GO:0016787">
    <property type="term" value="F:hydrolase activity"/>
    <property type="evidence" value="ECO:0007669"/>
    <property type="project" value="UniProtKB-KW"/>
</dbReference>
<evidence type="ECO:0000256" key="5">
    <source>
        <dbReference type="ARBA" id="ARBA00022454"/>
    </source>
</evidence>
<evidence type="ECO:0000256" key="4">
    <source>
        <dbReference type="ARBA" id="ARBA00020680"/>
    </source>
</evidence>
<accession>A0A6A1Q486</accession>
<feature type="compositionally biased region" description="Polar residues" evidence="20">
    <location>
        <begin position="459"/>
        <end position="468"/>
    </location>
</feature>
<keyword evidence="11" id="KW-0498">Mitosis</keyword>
<comment type="subcellular location">
    <subcellularLocation>
        <location evidence="2">Chromosome</location>
    </subcellularLocation>
    <subcellularLocation>
        <location evidence="1">Nucleus</location>
    </subcellularLocation>
</comment>
<evidence type="ECO:0000256" key="12">
    <source>
        <dbReference type="ARBA" id="ARBA00022801"/>
    </source>
</evidence>
<gene>
    <name evidence="22" type="ORF">E2I00_009076</name>
</gene>
<dbReference type="InterPro" id="IPR033316">
    <property type="entry name" value="RBBP8-like"/>
</dbReference>
<feature type="domain" description="DNA endonuclease Ctp1 N-terminal" evidence="21">
    <location>
        <begin position="63"/>
        <end position="165"/>
    </location>
</feature>
<evidence type="ECO:0000256" key="16">
    <source>
        <dbReference type="ARBA" id="ARBA00023204"/>
    </source>
</evidence>
<dbReference type="GO" id="GO:0004519">
    <property type="term" value="F:endonuclease activity"/>
    <property type="evidence" value="ECO:0007669"/>
    <property type="project" value="UniProtKB-KW"/>
</dbReference>
<evidence type="ECO:0000256" key="13">
    <source>
        <dbReference type="ARBA" id="ARBA00022833"/>
    </source>
</evidence>
<protein>
    <recommendedName>
        <fullName evidence="4">DNA endonuclease RBBP8</fullName>
    </recommendedName>
</protein>
<feature type="non-terminal residue" evidence="22">
    <location>
        <position position="1"/>
    </location>
</feature>
<evidence type="ECO:0000256" key="7">
    <source>
        <dbReference type="ARBA" id="ARBA00022618"/>
    </source>
</evidence>
<dbReference type="InterPro" id="IPR019518">
    <property type="entry name" value="CtIP_N"/>
</dbReference>
<dbReference type="Proteomes" id="UP000437017">
    <property type="component" value="Unassembled WGS sequence"/>
</dbReference>
<evidence type="ECO:0000256" key="17">
    <source>
        <dbReference type="ARBA" id="ARBA00023242"/>
    </source>
</evidence>
<reference evidence="22 23" key="1">
    <citation type="journal article" date="2019" name="PLoS ONE">
        <title>Genomic analyses reveal an absence of contemporary introgressive admixture between fin whales and blue whales, despite known hybrids.</title>
        <authorList>
            <person name="Westbury M.V."/>
            <person name="Petersen B."/>
            <person name="Lorenzen E.D."/>
        </authorList>
    </citation>
    <scope>NUCLEOTIDE SEQUENCE [LARGE SCALE GENOMIC DNA]</scope>
    <source>
        <strain evidence="22">FinWhale-01</strain>
    </source>
</reference>
<proteinExistence type="inferred from homology"/>
<feature type="region of interest" description="Disordered" evidence="20">
    <location>
        <begin position="168"/>
        <end position="191"/>
    </location>
</feature>
<evidence type="ECO:0000256" key="9">
    <source>
        <dbReference type="ARBA" id="ARBA00022759"/>
    </source>
</evidence>
<dbReference type="OrthoDB" id="5801062at2759"/>